<keyword evidence="12" id="KW-0479">Metal-binding</keyword>
<keyword evidence="4" id="KW-0519">Myristate</keyword>
<keyword evidence="12" id="KW-0460">Magnesium</keyword>
<dbReference type="GO" id="GO:0015031">
    <property type="term" value="P:protein transport"/>
    <property type="evidence" value="ECO:0007669"/>
    <property type="project" value="UniProtKB-KW"/>
</dbReference>
<evidence type="ECO:0000256" key="2">
    <source>
        <dbReference type="ARBA" id="ARBA00010290"/>
    </source>
</evidence>
<evidence type="ECO:0000256" key="3">
    <source>
        <dbReference type="ARBA" id="ARBA00022448"/>
    </source>
</evidence>
<evidence type="ECO:0000256" key="10">
    <source>
        <dbReference type="ARBA" id="ARBA00023288"/>
    </source>
</evidence>
<keyword evidence="3" id="KW-0813">Transport</keyword>
<evidence type="ECO:0000256" key="7">
    <source>
        <dbReference type="ARBA" id="ARBA00022927"/>
    </source>
</evidence>
<dbReference type="SMART" id="SM00178">
    <property type="entry name" value="SAR"/>
    <property type="match status" value="1"/>
</dbReference>
<dbReference type="Pfam" id="PF00025">
    <property type="entry name" value="Arf"/>
    <property type="match status" value="1"/>
</dbReference>
<dbReference type="GO" id="GO:0046872">
    <property type="term" value="F:metal ion binding"/>
    <property type="evidence" value="ECO:0007669"/>
    <property type="project" value="UniProtKB-KW"/>
</dbReference>
<dbReference type="PANTHER" id="PTHR11711">
    <property type="entry name" value="ADP RIBOSYLATION FACTOR-RELATED"/>
    <property type="match status" value="1"/>
</dbReference>
<evidence type="ECO:0000313" key="13">
    <source>
        <dbReference type="EMBL" id="OMJ65347.1"/>
    </source>
</evidence>
<dbReference type="EMBL" id="MPUH01002205">
    <property type="protein sequence ID" value="OMJ65347.1"/>
    <property type="molecule type" value="Genomic_DNA"/>
</dbReference>
<evidence type="ECO:0000256" key="11">
    <source>
        <dbReference type="PIRSR" id="PIRSR606689-1"/>
    </source>
</evidence>
<dbReference type="AlphaFoldDB" id="A0A1R2ALF3"/>
<dbReference type="SMART" id="SM00177">
    <property type="entry name" value="ARF"/>
    <property type="match status" value="1"/>
</dbReference>
<evidence type="ECO:0000256" key="9">
    <source>
        <dbReference type="ARBA" id="ARBA00023134"/>
    </source>
</evidence>
<evidence type="ECO:0000256" key="1">
    <source>
        <dbReference type="ARBA" id="ARBA00004555"/>
    </source>
</evidence>
<feature type="binding site" evidence="11">
    <location>
        <begin position="5"/>
        <end position="12"/>
    </location>
    <ligand>
        <name>GTP</name>
        <dbReference type="ChEBI" id="CHEBI:37565"/>
    </ligand>
</feature>
<keyword evidence="14" id="KW-1185">Reference proteome</keyword>
<feature type="binding site" evidence="11">
    <location>
        <begin position="106"/>
        <end position="109"/>
    </location>
    <ligand>
        <name>GTP</name>
        <dbReference type="ChEBI" id="CHEBI:37565"/>
    </ligand>
</feature>
<evidence type="ECO:0000256" key="6">
    <source>
        <dbReference type="ARBA" id="ARBA00022892"/>
    </source>
</evidence>
<keyword evidence="6" id="KW-0931">ER-Golgi transport</keyword>
<evidence type="ECO:0000256" key="8">
    <source>
        <dbReference type="ARBA" id="ARBA00023034"/>
    </source>
</evidence>
<gene>
    <name evidence="13" type="ORF">SteCoe_38418</name>
</gene>
<keyword evidence="7" id="KW-0653">Protein transport</keyword>
<dbReference type="GO" id="GO:0003924">
    <property type="term" value="F:GTPase activity"/>
    <property type="evidence" value="ECO:0007669"/>
    <property type="project" value="InterPro"/>
</dbReference>
<keyword evidence="5 11" id="KW-0547">Nucleotide-binding</keyword>
<comment type="subcellular location">
    <subcellularLocation>
        <location evidence="1">Golgi apparatus</location>
    </subcellularLocation>
</comment>
<reference evidence="13 14" key="1">
    <citation type="submission" date="2016-11" db="EMBL/GenBank/DDBJ databases">
        <title>The macronuclear genome of Stentor coeruleus: a giant cell with tiny introns.</title>
        <authorList>
            <person name="Slabodnick M."/>
            <person name="Ruby J.G."/>
            <person name="Reiff S.B."/>
            <person name="Swart E.C."/>
            <person name="Gosai S."/>
            <person name="Prabakaran S."/>
            <person name="Witkowska E."/>
            <person name="Larue G.E."/>
            <person name="Fisher S."/>
            <person name="Freeman R.M."/>
            <person name="Gunawardena J."/>
            <person name="Chu W."/>
            <person name="Stover N.A."/>
            <person name="Gregory B.D."/>
            <person name="Nowacki M."/>
            <person name="Derisi J."/>
            <person name="Roy S.W."/>
            <person name="Marshall W.F."/>
            <person name="Sood P."/>
        </authorList>
    </citation>
    <scope>NUCLEOTIDE SEQUENCE [LARGE SCALE GENOMIC DNA]</scope>
    <source>
        <strain evidence="13">WM001</strain>
    </source>
</reference>
<feature type="binding site" evidence="11">
    <location>
        <position position="50"/>
    </location>
    <ligand>
        <name>GTP</name>
        <dbReference type="ChEBI" id="CHEBI:37565"/>
    </ligand>
</feature>
<dbReference type="GO" id="GO:0016192">
    <property type="term" value="P:vesicle-mediated transport"/>
    <property type="evidence" value="ECO:0007669"/>
    <property type="project" value="UniProtKB-KW"/>
</dbReference>
<evidence type="ECO:0000256" key="5">
    <source>
        <dbReference type="ARBA" id="ARBA00022741"/>
    </source>
</evidence>
<dbReference type="InterPro" id="IPR006689">
    <property type="entry name" value="Small_GTPase_ARF/SAR"/>
</dbReference>
<evidence type="ECO:0000256" key="4">
    <source>
        <dbReference type="ARBA" id="ARBA00022707"/>
    </source>
</evidence>
<organism evidence="13 14">
    <name type="scientific">Stentor coeruleus</name>
    <dbReference type="NCBI Taxonomy" id="5963"/>
    <lineage>
        <taxon>Eukaryota</taxon>
        <taxon>Sar</taxon>
        <taxon>Alveolata</taxon>
        <taxon>Ciliophora</taxon>
        <taxon>Postciliodesmatophora</taxon>
        <taxon>Heterotrichea</taxon>
        <taxon>Heterotrichida</taxon>
        <taxon>Stentoridae</taxon>
        <taxon>Stentor</taxon>
    </lineage>
</organism>
<comment type="caution">
    <text evidence="13">The sequence shown here is derived from an EMBL/GenBank/DDBJ whole genome shotgun (WGS) entry which is preliminary data.</text>
</comment>
<dbReference type="Gene3D" id="3.40.50.300">
    <property type="entry name" value="P-loop containing nucleotide triphosphate hydrolases"/>
    <property type="match status" value="1"/>
</dbReference>
<dbReference type="InterPro" id="IPR024156">
    <property type="entry name" value="Small_GTPase_ARF"/>
</dbReference>
<dbReference type="SUPFAM" id="SSF52540">
    <property type="entry name" value="P-loop containing nucleoside triphosphate hydrolases"/>
    <property type="match status" value="1"/>
</dbReference>
<evidence type="ECO:0000313" key="14">
    <source>
        <dbReference type="Proteomes" id="UP000187209"/>
    </source>
</evidence>
<dbReference type="Proteomes" id="UP000187209">
    <property type="component" value="Unassembled WGS sequence"/>
</dbReference>
<proteinExistence type="inferred from homology"/>
<evidence type="ECO:0008006" key="15">
    <source>
        <dbReference type="Google" id="ProtNLM"/>
    </source>
</evidence>
<dbReference type="PROSITE" id="PS51417">
    <property type="entry name" value="ARF"/>
    <property type="match status" value="1"/>
</dbReference>
<dbReference type="FunFam" id="3.40.50.300:FF:003500">
    <property type="entry name" value="ADP-ribosylation factor 1"/>
    <property type="match status" value="1"/>
</dbReference>
<keyword evidence="9 11" id="KW-0342">GTP-binding</keyword>
<dbReference type="GO" id="GO:0005525">
    <property type="term" value="F:GTP binding"/>
    <property type="evidence" value="ECO:0007669"/>
    <property type="project" value="UniProtKB-KW"/>
</dbReference>
<dbReference type="OrthoDB" id="2011769at2759"/>
<name>A0A1R2ALF3_9CILI</name>
<dbReference type="InterPro" id="IPR027417">
    <property type="entry name" value="P-loop_NTPase"/>
</dbReference>
<feature type="binding site" evidence="12">
    <location>
        <position position="12"/>
    </location>
    <ligand>
        <name>Mg(2+)</name>
        <dbReference type="ChEBI" id="CHEBI:18420"/>
    </ligand>
</feature>
<accession>A0A1R2ALF3</accession>
<protein>
    <recommendedName>
        <fullName evidence="15">ADP-ribosylation factor</fullName>
    </recommendedName>
</protein>
<comment type="similarity">
    <text evidence="2">Belongs to the small GTPase superfamily. Arf family.</text>
</comment>
<dbReference type="CDD" id="cd00878">
    <property type="entry name" value="Arf_Arl"/>
    <property type="match status" value="1"/>
</dbReference>
<keyword evidence="10" id="KW-0449">Lipoprotein</keyword>
<sequence length="166" mass="19435">MIIVGLDSVGKTTLLYKINLGEVQNYHKIWFNYNYIQNSKLSIVSWDLDGCESTRPLFRRLYKNVHSLVFVVDSTDRERIDEAYKELQKFLCEDLLSDAVLLVFANKKDLPNAMTVDEIIENLYLNDIRNRSWFIQSCCAINGEGLYEGFEWVSNTIRKKDEENFS</sequence>
<evidence type="ECO:0000256" key="12">
    <source>
        <dbReference type="PIRSR" id="PIRSR606689-2"/>
    </source>
</evidence>
<keyword evidence="8" id="KW-0333">Golgi apparatus</keyword>
<dbReference type="GO" id="GO:0005794">
    <property type="term" value="C:Golgi apparatus"/>
    <property type="evidence" value="ECO:0007669"/>
    <property type="project" value="UniProtKB-SubCell"/>
</dbReference>
<dbReference type="PRINTS" id="PR00328">
    <property type="entry name" value="SAR1GTPBP"/>
</dbReference>